<dbReference type="InterPro" id="IPR050752">
    <property type="entry name" value="C2H2-ZF_domain"/>
</dbReference>
<dbReference type="FunFam" id="3.30.160.60:FF:000690">
    <property type="entry name" value="Zinc finger protein 354C"/>
    <property type="match status" value="1"/>
</dbReference>
<evidence type="ECO:0000259" key="16">
    <source>
        <dbReference type="PROSITE" id="PS50805"/>
    </source>
</evidence>
<accession>A0A8J6ALS6</accession>
<evidence type="ECO:0000256" key="4">
    <source>
        <dbReference type="ARBA" id="ARBA00022723"/>
    </source>
</evidence>
<dbReference type="Gene3D" id="3.30.160.60">
    <property type="entry name" value="Classic Zinc Finger"/>
    <property type="match status" value="15"/>
</dbReference>
<dbReference type="AlphaFoldDB" id="A0A8J6ALS6"/>
<feature type="region of interest" description="Disordered" evidence="14">
    <location>
        <begin position="387"/>
        <end position="420"/>
    </location>
</feature>
<dbReference type="FunFam" id="3.30.160.60:FF:000325">
    <property type="entry name" value="ZFP90 zinc finger protein"/>
    <property type="match status" value="1"/>
</dbReference>
<dbReference type="EMBL" id="JAGFMF010011469">
    <property type="protein sequence ID" value="KAG8521432.1"/>
    <property type="molecule type" value="Genomic_DNA"/>
</dbReference>
<feature type="non-terminal residue" evidence="17">
    <location>
        <position position="1"/>
    </location>
</feature>
<evidence type="ECO:0000256" key="6">
    <source>
        <dbReference type="ARBA" id="ARBA00022771"/>
    </source>
</evidence>
<proteinExistence type="inferred from homology"/>
<evidence type="ECO:0000256" key="14">
    <source>
        <dbReference type="SAM" id="MobiDB-lite"/>
    </source>
</evidence>
<evidence type="ECO:0000256" key="13">
    <source>
        <dbReference type="PROSITE-ProRule" id="PRU00042"/>
    </source>
</evidence>
<keyword evidence="12" id="KW-0539">Nucleus</keyword>
<feature type="domain" description="C2H2-type" evidence="15">
    <location>
        <begin position="779"/>
        <end position="806"/>
    </location>
</feature>
<dbReference type="InterPro" id="IPR036051">
    <property type="entry name" value="KRAB_dom_sf"/>
</dbReference>
<evidence type="ECO:0000256" key="2">
    <source>
        <dbReference type="ARBA" id="ARBA00006991"/>
    </source>
</evidence>
<feature type="domain" description="C2H2-type" evidence="15">
    <location>
        <begin position="235"/>
        <end position="267"/>
    </location>
</feature>
<feature type="domain" description="C2H2-type" evidence="15">
    <location>
        <begin position="421"/>
        <end position="448"/>
    </location>
</feature>
<dbReference type="PROSITE" id="PS50157">
    <property type="entry name" value="ZINC_FINGER_C2H2_2"/>
    <property type="match status" value="17"/>
</dbReference>
<evidence type="ECO:0000256" key="9">
    <source>
        <dbReference type="ARBA" id="ARBA00023015"/>
    </source>
</evidence>
<keyword evidence="11" id="KW-0804">Transcription</keyword>
<dbReference type="Pfam" id="PF00096">
    <property type="entry name" value="zf-C2H2"/>
    <property type="match status" value="10"/>
</dbReference>
<evidence type="ECO:0000259" key="15">
    <source>
        <dbReference type="PROSITE" id="PS50157"/>
    </source>
</evidence>
<feature type="domain" description="C2H2-type" evidence="15">
    <location>
        <begin position="807"/>
        <end position="834"/>
    </location>
</feature>
<sequence>GVRSELQGPVPPPCVTDVLAFQEFVTLKDVAMDFTLEDWEQLGLDQGDLFWDTALDNYQNLFLLNPARPNLTAHPDGGEELDALLRGSLEAAGPVTGTIGIRSLSDVAEAKTALPQGRLEGGLSLEIVETFSMDGLTNPSLGEASMGESWLDSFLGDPESVLKSDGVTTRESATERENHKFQRGPSPEPLFFPGEGFTLHGLPDESPTAAQPQECGKAAGHDSGQAHPHSGGKPYKCSECGTSFCGTSVGCSYCLIQHWVTHTWEGPALQHERQAGVSQSPGLSVPVTRKGCEACVRTTCGQDLSPDVHPSPQEALSGGGTPAESRSSGPASGHGPQPAGPPGWKGFGQACHLSQHQQPQPRQRYECAECMATFRCRKRLLQHQNTHVAQATSEHQESGKARGQSASRAKDRAAPTEEKPHKCAECAAAFSHASALKSHRRAHRGEKPHKCAECGKAFFRVTHLNEHQRTHTGYRPHKCPQCAKTFSRPSHLLRHQSTHAPEKLHGCPECKETFGRREHLAQHQKSHSVEAPFECRECGERFVCRSTLTCHQSAHAREQRGDGSGDILSWTPGQRERPRTEEKSFKCKKCEKTFSCRKYLRQHERIHSRVQPECWQCGGASGQSTQLACHQRVHTRPRPHRCGDCGKAFVHSASLARHRATHTSERPCKRSDLGQTLRQSALLSEPRPAPAAVKPFKCSRCDRAFAHSHYLTQHEKTHAGKTYACRECGKTFRQNSCLTKHQRTHTGEKPHACGDCGKTFGLSTQLTRHQRVHTRVKPYICQECGKAFSQSSCLSVHLRIHTGEKPYLCAECGKAFTQKANLTQHERMHTGERPYVCDVCGRAFGLSAHLIQHRRIHTQEKPYQCPHCLKAFRCCSGLSRHQRVHTQK</sequence>
<evidence type="ECO:0000256" key="3">
    <source>
        <dbReference type="ARBA" id="ARBA00022499"/>
    </source>
</evidence>
<evidence type="ECO:0000256" key="5">
    <source>
        <dbReference type="ARBA" id="ARBA00022737"/>
    </source>
</evidence>
<keyword evidence="3" id="KW-1017">Isopeptide bond</keyword>
<keyword evidence="9" id="KW-0805">Transcription regulation</keyword>
<dbReference type="InterPro" id="IPR001909">
    <property type="entry name" value="KRAB"/>
</dbReference>
<keyword evidence="4" id="KW-0479">Metal-binding</keyword>
<evidence type="ECO:0000256" key="7">
    <source>
        <dbReference type="ARBA" id="ARBA00022833"/>
    </source>
</evidence>
<dbReference type="PANTHER" id="PTHR24384:SF246">
    <property type="entry name" value="GENE, 19965-RELATED"/>
    <property type="match status" value="1"/>
</dbReference>
<evidence type="ECO:0000256" key="11">
    <source>
        <dbReference type="ARBA" id="ARBA00023163"/>
    </source>
</evidence>
<dbReference type="GO" id="GO:0005634">
    <property type="term" value="C:nucleus"/>
    <property type="evidence" value="ECO:0007669"/>
    <property type="project" value="UniProtKB-SubCell"/>
</dbReference>
<feature type="domain" description="C2H2-type" evidence="15">
    <location>
        <begin position="365"/>
        <end position="392"/>
    </location>
</feature>
<evidence type="ECO:0000256" key="1">
    <source>
        <dbReference type="ARBA" id="ARBA00004123"/>
    </source>
</evidence>
<feature type="domain" description="C2H2-type" evidence="15">
    <location>
        <begin position="863"/>
        <end position="888"/>
    </location>
</feature>
<feature type="domain" description="C2H2-type" evidence="15">
    <location>
        <begin position="533"/>
        <end position="560"/>
    </location>
</feature>
<dbReference type="GO" id="GO:0000978">
    <property type="term" value="F:RNA polymerase II cis-regulatory region sequence-specific DNA binding"/>
    <property type="evidence" value="ECO:0007669"/>
    <property type="project" value="TreeGrafter"/>
</dbReference>
<name>A0A8J6ALS6_GALPY</name>
<dbReference type="GO" id="GO:0000981">
    <property type="term" value="F:DNA-binding transcription factor activity, RNA polymerase II-specific"/>
    <property type="evidence" value="ECO:0007669"/>
    <property type="project" value="TreeGrafter"/>
</dbReference>
<evidence type="ECO:0000256" key="12">
    <source>
        <dbReference type="ARBA" id="ARBA00023242"/>
    </source>
</evidence>
<organism evidence="17 18">
    <name type="scientific">Galemys pyrenaicus</name>
    <name type="common">Iberian desman</name>
    <name type="synonym">Pyrenean desman</name>
    <dbReference type="NCBI Taxonomy" id="202257"/>
    <lineage>
        <taxon>Eukaryota</taxon>
        <taxon>Metazoa</taxon>
        <taxon>Chordata</taxon>
        <taxon>Craniata</taxon>
        <taxon>Vertebrata</taxon>
        <taxon>Euteleostomi</taxon>
        <taxon>Mammalia</taxon>
        <taxon>Eutheria</taxon>
        <taxon>Laurasiatheria</taxon>
        <taxon>Eulipotyphla</taxon>
        <taxon>Talpidae</taxon>
        <taxon>Galemys</taxon>
    </lineage>
</organism>
<feature type="region of interest" description="Disordered" evidence="14">
    <location>
        <begin position="303"/>
        <end position="355"/>
    </location>
</feature>
<comment type="subcellular location">
    <subcellularLocation>
        <location evidence="1">Nucleus</location>
    </subcellularLocation>
</comment>
<dbReference type="FunFam" id="3.30.160.60:FF:002343">
    <property type="entry name" value="Zinc finger protein 33A"/>
    <property type="match status" value="3"/>
</dbReference>
<dbReference type="Gene3D" id="6.10.140.140">
    <property type="match status" value="1"/>
</dbReference>
<feature type="domain" description="C2H2-type" evidence="15">
    <location>
        <begin position="477"/>
        <end position="504"/>
    </location>
</feature>
<reference evidence="17" key="1">
    <citation type="journal article" date="2021" name="Evol. Appl.">
        <title>The genome of the Pyrenean desman and the effects of bottlenecks and inbreeding on the genomic landscape of an endangered species.</title>
        <authorList>
            <person name="Escoda L."/>
            <person name="Castresana J."/>
        </authorList>
    </citation>
    <scope>NUCLEOTIDE SEQUENCE</scope>
    <source>
        <strain evidence="17">IBE-C5619</strain>
    </source>
</reference>
<keyword evidence="6 13" id="KW-0863">Zinc-finger</keyword>
<gene>
    <name evidence="17" type="ORF">J0S82_017966</name>
</gene>
<evidence type="ECO:0000256" key="8">
    <source>
        <dbReference type="ARBA" id="ARBA00022843"/>
    </source>
</evidence>
<dbReference type="InterPro" id="IPR036236">
    <property type="entry name" value="Znf_C2H2_sf"/>
</dbReference>
<comment type="similarity">
    <text evidence="2">Belongs to the krueppel C2H2-type zinc-finger protein family.</text>
</comment>
<dbReference type="FunFam" id="3.30.160.60:FF:000446">
    <property type="entry name" value="Zinc finger protein"/>
    <property type="match status" value="2"/>
</dbReference>
<feature type="domain" description="C2H2-type" evidence="15">
    <location>
        <begin position="723"/>
        <end position="750"/>
    </location>
</feature>
<feature type="domain" description="C2H2-type" evidence="15">
    <location>
        <begin position="505"/>
        <end position="532"/>
    </location>
</feature>
<keyword evidence="18" id="KW-1185">Reference proteome</keyword>
<evidence type="ECO:0000313" key="17">
    <source>
        <dbReference type="EMBL" id="KAG8521432.1"/>
    </source>
</evidence>
<dbReference type="FunFam" id="3.30.160.60:FF:000052">
    <property type="entry name" value="zinc finger protein 546 isoform X1"/>
    <property type="match status" value="2"/>
</dbReference>
<feature type="domain" description="C2H2-type" evidence="15">
    <location>
        <begin position="640"/>
        <end position="667"/>
    </location>
</feature>
<dbReference type="PROSITE" id="PS00028">
    <property type="entry name" value="ZINC_FINGER_C2H2_1"/>
    <property type="match status" value="16"/>
</dbReference>
<feature type="domain" description="C2H2-type" evidence="15">
    <location>
        <begin position="696"/>
        <end position="723"/>
    </location>
</feature>
<dbReference type="SMART" id="SM00355">
    <property type="entry name" value="ZnF_C2H2"/>
    <property type="match status" value="17"/>
</dbReference>
<dbReference type="FunFam" id="3.30.160.60:FF:000016">
    <property type="entry name" value="zinc finger protein 37 homolog"/>
    <property type="match status" value="1"/>
</dbReference>
<feature type="compositionally biased region" description="Basic and acidic residues" evidence="14">
    <location>
        <begin position="408"/>
        <end position="420"/>
    </location>
</feature>
<feature type="domain" description="C2H2-type" evidence="15">
    <location>
        <begin position="612"/>
        <end position="639"/>
    </location>
</feature>
<dbReference type="FunFam" id="3.30.160.60:FF:000624">
    <property type="entry name" value="zinc finger protein 697"/>
    <property type="match status" value="1"/>
</dbReference>
<feature type="domain" description="C2H2-type" evidence="15">
    <location>
        <begin position="449"/>
        <end position="476"/>
    </location>
</feature>
<dbReference type="PANTHER" id="PTHR24384">
    <property type="entry name" value="FINGER PUTATIVE TRANSCRIPTION FACTOR FAMILY-RELATED"/>
    <property type="match status" value="1"/>
</dbReference>
<dbReference type="GO" id="GO:0008270">
    <property type="term" value="F:zinc ion binding"/>
    <property type="evidence" value="ECO:0007669"/>
    <property type="project" value="UniProtKB-KW"/>
</dbReference>
<dbReference type="SMART" id="SM00349">
    <property type="entry name" value="KRAB"/>
    <property type="match status" value="1"/>
</dbReference>
<comment type="caution">
    <text evidence="17">The sequence shown here is derived from an EMBL/GenBank/DDBJ whole genome shotgun (WGS) entry which is preliminary data.</text>
</comment>
<feature type="domain" description="C2H2-type" evidence="15">
    <location>
        <begin position="585"/>
        <end position="612"/>
    </location>
</feature>
<feature type="region of interest" description="Disordered" evidence="14">
    <location>
        <begin position="162"/>
        <end position="232"/>
    </location>
</feature>
<dbReference type="Proteomes" id="UP000700334">
    <property type="component" value="Unassembled WGS sequence"/>
</dbReference>
<feature type="domain" description="C2H2-type" evidence="15">
    <location>
        <begin position="835"/>
        <end position="862"/>
    </location>
</feature>
<dbReference type="OrthoDB" id="9411774at2759"/>
<evidence type="ECO:0000313" key="18">
    <source>
        <dbReference type="Proteomes" id="UP000700334"/>
    </source>
</evidence>
<feature type="domain" description="C2H2-type" evidence="15">
    <location>
        <begin position="751"/>
        <end position="778"/>
    </location>
</feature>
<dbReference type="SUPFAM" id="SSF57667">
    <property type="entry name" value="beta-beta-alpha zinc fingers"/>
    <property type="match status" value="10"/>
</dbReference>
<keyword evidence="8" id="KW-0832">Ubl conjugation</keyword>
<keyword evidence="5" id="KW-0677">Repeat</keyword>
<evidence type="ECO:0000256" key="10">
    <source>
        <dbReference type="ARBA" id="ARBA00023125"/>
    </source>
</evidence>
<protein>
    <submittedName>
        <fullName evidence="17">Zinc finger protein 473</fullName>
    </submittedName>
</protein>
<dbReference type="FunFam" id="3.30.160.60:FF:002245">
    <property type="entry name" value="Zinc finger protein 473"/>
    <property type="match status" value="1"/>
</dbReference>
<dbReference type="Pfam" id="PF01352">
    <property type="entry name" value="KRAB"/>
    <property type="match status" value="1"/>
</dbReference>
<feature type="domain" description="KRAB" evidence="16">
    <location>
        <begin position="25"/>
        <end position="94"/>
    </location>
</feature>
<dbReference type="PROSITE" id="PS50805">
    <property type="entry name" value="KRAB"/>
    <property type="match status" value="1"/>
</dbReference>
<dbReference type="CDD" id="cd07765">
    <property type="entry name" value="KRAB_A-box"/>
    <property type="match status" value="1"/>
</dbReference>
<keyword evidence="10" id="KW-0238">DNA-binding</keyword>
<dbReference type="InterPro" id="IPR013087">
    <property type="entry name" value="Znf_C2H2_type"/>
</dbReference>
<dbReference type="FunFam" id="3.30.160.60:FF:000608">
    <property type="entry name" value="zinc finger protein 286A isoform X1"/>
    <property type="match status" value="1"/>
</dbReference>
<dbReference type="SUPFAM" id="SSF109640">
    <property type="entry name" value="KRAB domain (Kruppel-associated box)"/>
    <property type="match status" value="1"/>
</dbReference>
<keyword evidence="7" id="KW-0862">Zinc</keyword>